<reference evidence="2" key="1">
    <citation type="submission" date="2017-01" db="EMBL/GenBank/DDBJ databases">
        <authorList>
            <person name="Varghese N."/>
            <person name="Submissions S."/>
        </authorList>
    </citation>
    <scope>NUCLEOTIDE SEQUENCE [LARGE SCALE GENOMIC DNA]</scope>
    <source>
        <strain evidence="2">DM9</strain>
    </source>
</reference>
<sequence length="171" mass="19508">MKRNLRSIIVLVNLVAVLAFFNLSVVEKEEILKDGQLVLLELAPVDPRSLMQGDYMTLSYAISQTQELEKLPNRGYAVVQLDSQNVAQLVRYQPEKEPLNEREILLRYSKGNWSLNLGAESYFFEEGQAETFEKAEYGGLRVDNKGNSVLVGLYDENRALIVPKRERVSQK</sequence>
<dbReference type="InterPro" id="IPR025833">
    <property type="entry name" value="GDYXXLXY"/>
</dbReference>
<keyword evidence="2" id="KW-1185">Reference proteome</keyword>
<accession>A0A1N6U551</accession>
<evidence type="ECO:0000313" key="1">
    <source>
        <dbReference type="EMBL" id="SIQ60765.1"/>
    </source>
</evidence>
<protein>
    <submittedName>
        <fullName evidence="1">Uncharacterized membrane-anchored protein</fullName>
    </submittedName>
</protein>
<dbReference type="STRING" id="1077936.SAMN05421545_0685"/>
<dbReference type="EMBL" id="FTNM01000001">
    <property type="protein sequence ID" value="SIQ60765.1"/>
    <property type="molecule type" value="Genomic_DNA"/>
</dbReference>
<evidence type="ECO:0000313" key="2">
    <source>
        <dbReference type="Proteomes" id="UP000185924"/>
    </source>
</evidence>
<dbReference type="OrthoDB" id="4868247at2"/>
<dbReference type="AlphaFoldDB" id="A0A1N6U551"/>
<proteinExistence type="predicted"/>
<gene>
    <name evidence="1" type="ORF">SAMN05421545_0685</name>
</gene>
<dbReference type="RefSeq" id="WP_076421034.1">
    <property type="nucleotide sequence ID" value="NZ_FTNM01000001.1"/>
</dbReference>
<dbReference type="Pfam" id="PF14345">
    <property type="entry name" value="GDYXXLXY"/>
    <property type="match status" value="1"/>
</dbReference>
<dbReference type="Proteomes" id="UP000185924">
    <property type="component" value="Unassembled WGS sequence"/>
</dbReference>
<name>A0A1N6U551_9BACT</name>
<organism evidence="1 2">
    <name type="scientific">Pontibacter lucknowensis</name>
    <dbReference type="NCBI Taxonomy" id="1077936"/>
    <lineage>
        <taxon>Bacteria</taxon>
        <taxon>Pseudomonadati</taxon>
        <taxon>Bacteroidota</taxon>
        <taxon>Cytophagia</taxon>
        <taxon>Cytophagales</taxon>
        <taxon>Hymenobacteraceae</taxon>
        <taxon>Pontibacter</taxon>
    </lineage>
</organism>